<dbReference type="RefSeq" id="WP_211182278.1">
    <property type="nucleotide sequence ID" value="NZ_CP130490.1"/>
</dbReference>
<dbReference type="Proteomes" id="UP000722165">
    <property type="component" value="Unassembled WGS sequence"/>
</dbReference>
<feature type="chain" id="PRO_5046937710" evidence="1">
    <location>
        <begin position="20"/>
        <end position="221"/>
    </location>
</feature>
<protein>
    <submittedName>
        <fullName evidence="2">Uncharacterized protein</fullName>
    </submittedName>
</protein>
<organism evidence="2 3">
    <name type="scientific">Advenella alkanexedens</name>
    <dbReference type="NCBI Taxonomy" id="1481665"/>
    <lineage>
        <taxon>Bacteria</taxon>
        <taxon>Pseudomonadati</taxon>
        <taxon>Pseudomonadota</taxon>
        <taxon>Betaproteobacteria</taxon>
        <taxon>Burkholderiales</taxon>
        <taxon>Alcaligenaceae</taxon>
    </lineage>
</organism>
<reference evidence="2 3" key="1">
    <citation type="submission" date="2021-06" db="EMBL/GenBank/DDBJ databases">
        <authorList>
            <person name="Lu T."/>
            <person name="Wang Q."/>
            <person name="Han X."/>
        </authorList>
    </citation>
    <scope>NUCLEOTIDE SEQUENCE [LARGE SCALE GENOMIC DNA]</scope>
    <source>
        <strain evidence="2 3">LAM0050</strain>
    </source>
</reference>
<evidence type="ECO:0000313" key="3">
    <source>
        <dbReference type="Proteomes" id="UP000722165"/>
    </source>
</evidence>
<gene>
    <name evidence="2" type="ORF">KU392_11190</name>
</gene>
<name>A0ABS6NRH9_9BURK</name>
<keyword evidence="1" id="KW-0732">Signal</keyword>
<feature type="signal peptide" evidence="1">
    <location>
        <begin position="1"/>
        <end position="19"/>
    </location>
</feature>
<comment type="caution">
    <text evidence="2">The sequence shown here is derived from an EMBL/GenBank/DDBJ whole genome shotgun (WGS) entry which is preliminary data.</text>
</comment>
<evidence type="ECO:0000256" key="1">
    <source>
        <dbReference type="SAM" id="SignalP"/>
    </source>
</evidence>
<keyword evidence="3" id="KW-1185">Reference proteome</keyword>
<evidence type="ECO:0000313" key="2">
    <source>
        <dbReference type="EMBL" id="MBV4397811.1"/>
    </source>
</evidence>
<proteinExistence type="predicted"/>
<accession>A0ABS6NRH9</accession>
<dbReference type="EMBL" id="JAHSPR010000008">
    <property type="protein sequence ID" value="MBV4397811.1"/>
    <property type="molecule type" value="Genomic_DNA"/>
</dbReference>
<sequence length="221" mass="22744">MKKIFTAIALLFASGQVLAQVNVGAGAEASAGSSSGASSSANVTSGGAAIIDLTFGGSEQRKSQRIHTTPNVYAPASMFGGANNCGQSNTIGVGFTGFGIGGSMAGESDACNAREDTSIAYKLGYKEVADMRFFCFGEDVNRMAYEATGRRCPSTATAKGLPENEVVANRVSAPPAVVVNNPGTNAVVANTARTNSPRQVRAIASGNELDEQRLRAFYGNN</sequence>